<name>A0A6I7TW90_9BACI</name>
<comment type="caution">
    <text evidence="1">The sequence shown here is derived from an EMBL/GenBank/DDBJ whole genome shotgun (WGS) entry which is preliminary data.</text>
</comment>
<dbReference type="Proteomes" id="UP000185604">
    <property type="component" value="Unassembled WGS sequence"/>
</dbReference>
<reference evidence="2 4" key="2">
    <citation type="submission" date="2019-06" db="EMBL/GenBank/DDBJ databases">
        <title>Genome sequence analysis of &gt;100 Bacillus licheniformis strains suggests intrinsic resistance to this species.</title>
        <authorList>
            <person name="Wels M."/>
            <person name="Siezen R.J."/>
            <person name="Johansen E."/>
            <person name="Stuer-Lauridsen B."/>
            <person name="Bjerre K."/>
            <person name="Nielsen B.K.K."/>
        </authorList>
    </citation>
    <scope>NUCLEOTIDE SEQUENCE [LARGE SCALE GENOMIC DNA]</scope>
    <source>
        <strain evidence="2 4">BAC-15381</strain>
    </source>
</reference>
<accession>A0A6I7TW90</accession>
<evidence type="ECO:0000313" key="4">
    <source>
        <dbReference type="Proteomes" id="UP000429980"/>
    </source>
</evidence>
<dbReference type="EMBL" id="LKPO01000021">
    <property type="protein sequence ID" value="OLF89887.1"/>
    <property type="molecule type" value="Genomic_DNA"/>
</dbReference>
<proteinExistence type="predicted"/>
<reference evidence="1 3" key="1">
    <citation type="journal article" date="2016" name="Front. Microbiol.">
        <title>High-Level Heat Resistance of Spores of Bacillus amyloliquefaciens and Bacillus licheniformis Results from the Presence of a spoVA Operon in a Tn1546 Transposon.</title>
        <authorList>
            <person name="Berendsen E.M."/>
            <person name="Koning R.A."/>
            <person name="Boekhorst J."/>
            <person name="de Jong A."/>
            <person name="Kuipers O.P."/>
            <person name="Wells-Bennik M.H."/>
        </authorList>
    </citation>
    <scope>NUCLEOTIDE SEQUENCE [LARGE SCALE GENOMIC DNA]</scope>
    <source>
        <strain evidence="1 3">B4121</strain>
    </source>
</reference>
<keyword evidence="4" id="KW-1185">Reference proteome</keyword>
<gene>
    <name evidence="1" type="ORF">B4121_3162</name>
    <name evidence="2" type="ORF">CHCC15381_4029</name>
</gene>
<evidence type="ECO:0000313" key="2">
    <source>
        <dbReference type="EMBL" id="TWL41860.1"/>
    </source>
</evidence>
<sequence length="46" mass="5774">MFSFGNIELLSYRCYYSWKRFEKFIKMKKAVCFTRQLRFTHYQGYG</sequence>
<dbReference type="EMBL" id="NILF01000022">
    <property type="protein sequence ID" value="TWL41860.1"/>
    <property type="molecule type" value="Genomic_DNA"/>
</dbReference>
<evidence type="ECO:0000313" key="3">
    <source>
        <dbReference type="Proteomes" id="UP000185604"/>
    </source>
</evidence>
<dbReference type="Proteomes" id="UP000429980">
    <property type="component" value="Unassembled WGS sequence"/>
</dbReference>
<evidence type="ECO:0000313" key="1">
    <source>
        <dbReference type="EMBL" id="OLF89887.1"/>
    </source>
</evidence>
<protein>
    <submittedName>
        <fullName evidence="1">Uncharacterized protein</fullName>
    </submittedName>
</protein>
<organism evidence="1 3">
    <name type="scientific">Bacillus paralicheniformis</name>
    <dbReference type="NCBI Taxonomy" id="1648923"/>
    <lineage>
        <taxon>Bacteria</taxon>
        <taxon>Bacillati</taxon>
        <taxon>Bacillota</taxon>
        <taxon>Bacilli</taxon>
        <taxon>Bacillales</taxon>
        <taxon>Bacillaceae</taxon>
        <taxon>Bacillus</taxon>
    </lineage>
</organism>
<dbReference type="AlphaFoldDB" id="A0A6I7TW90"/>